<dbReference type="PANTHER" id="PTHR10434:SF9">
    <property type="entry name" value="PHOSPHOLIPID_GLYCEROL ACYLTRANSFERASE DOMAIN-CONTAINING PROTEIN"/>
    <property type="match status" value="1"/>
</dbReference>
<dbReference type="GO" id="GO:0003841">
    <property type="term" value="F:1-acylglycerol-3-phosphate O-acyltransferase activity"/>
    <property type="evidence" value="ECO:0007669"/>
    <property type="project" value="TreeGrafter"/>
</dbReference>
<dbReference type="STRING" id="247633.GP2143_04935"/>
<dbReference type="AlphaFoldDB" id="A0YB37"/>
<dbReference type="EMBL" id="AAVT01000002">
    <property type="protein sequence ID" value="EAW31767.1"/>
    <property type="molecule type" value="Genomic_DNA"/>
</dbReference>
<dbReference type="PANTHER" id="PTHR10434">
    <property type="entry name" value="1-ACYL-SN-GLYCEROL-3-PHOSPHATE ACYLTRANSFERASE"/>
    <property type="match status" value="1"/>
</dbReference>
<keyword evidence="2" id="KW-0808">Transferase</keyword>
<dbReference type="eggNOG" id="COG0204">
    <property type="taxonomic scope" value="Bacteria"/>
</dbReference>
<dbReference type="SUPFAM" id="SSF69593">
    <property type="entry name" value="Glycerol-3-phosphate (1)-acyltransferase"/>
    <property type="match status" value="1"/>
</dbReference>
<name>A0YB37_9GAMM</name>
<dbReference type="InterPro" id="IPR002123">
    <property type="entry name" value="Plipid/glycerol_acylTrfase"/>
</dbReference>
<dbReference type="CDD" id="cd07988">
    <property type="entry name" value="LPLAT_ABO13168-like"/>
    <property type="match status" value="1"/>
</dbReference>
<dbReference type="GO" id="GO:0006654">
    <property type="term" value="P:phosphatidic acid biosynthetic process"/>
    <property type="evidence" value="ECO:0007669"/>
    <property type="project" value="TreeGrafter"/>
</dbReference>
<evidence type="ECO:0000259" key="4">
    <source>
        <dbReference type="SMART" id="SM00563"/>
    </source>
</evidence>
<gene>
    <name evidence="5" type="ORF">GP2143_04935</name>
</gene>
<protein>
    <recommendedName>
        <fullName evidence="4">Phospholipid/glycerol acyltransferase domain-containing protein</fullName>
    </recommendedName>
</protein>
<dbReference type="Proteomes" id="UP000004931">
    <property type="component" value="Unassembled WGS sequence"/>
</dbReference>
<evidence type="ECO:0000256" key="3">
    <source>
        <dbReference type="ARBA" id="ARBA00023315"/>
    </source>
</evidence>
<dbReference type="OrthoDB" id="9796839at2"/>
<feature type="domain" description="Phospholipid/glycerol acyltransferase" evidence="4">
    <location>
        <begin position="48"/>
        <end position="157"/>
    </location>
</feature>
<reference evidence="5 6" key="1">
    <citation type="journal article" date="2010" name="J. Bacteriol.">
        <title>Genome sequence of the oligotrophic marine Gammaproteobacterium HTCC2143, isolated from the Oregon Coast.</title>
        <authorList>
            <person name="Oh H.M."/>
            <person name="Kang I."/>
            <person name="Ferriera S."/>
            <person name="Giovannoni S.J."/>
            <person name="Cho J.C."/>
        </authorList>
    </citation>
    <scope>NUCLEOTIDE SEQUENCE [LARGE SCALE GENOMIC DNA]</scope>
    <source>
        <strain evidence="5 6">HTCC2143</strain>
    </source>
</reference>
<evidence type="ECO:0000313" key="5">
    <source>
        <dbReference type="EMBL" id="EAW31767.1"/>
    </source>
</evidence>
<comment type="pathway">
    <text evidence="1">Lipid metabolism.</text>
</comment>
<sequence>MASNGTELKRTIFTTPVLSTLLRWLAMGILRLIGWRVVGEVPSDQKYIVVAAPHTSNWDFPVFLCAVFVLRLDVHWMGKDSLFPAPFKWFVRWFGGIPIDRSKTNNVVEEIADYFSRVKRLVVVIPPEGTRKKVKRWKTGFYHIAHRANIPISFGFVDGKTKTVGLGPRFLTTGDVDADMAVIQAYYNKKQGINQHNF</sequence>
<proteinExistence type="predicted"/>
<keyword evidence="6" id="KW-1185">Reference proteome</keyword>
<accession>A0YB37</accession>
<comment type="caution">
    <text evidence="5">The sequence shown here is derived from an EMBL/GenBank/DDBJ whole genome shotgun (WGS) entry which is preliminary data.</text>
</comment>
<evidence type="ECO:0000256" key="1">
    <source>
        <dbReference type="ARBA" id="ARBA00005189"/>
    </source>
</evidence>
<dbReference type="SMART" id="SM00563">
    <property type="entry name" value="PlsC"/>
    <property type="match status" value="1"/>
</dbReference>
<dbReference type="Pfam" id="PF01553">
    <property type="entry name" value="Acyltransferase"/>
    <property type="match status" value="1"/>
</dbReference>
<organism evidence="5 6">
    <name type="scientific">marine gamma proteobacterium HTCC2143</name>
    <dbReference type="NCBI Taxonomy" id="247633"/>
    <lineage>
        <taxon>Bacteria</taxon>
        <taxon>Pseudomonadati</taxon>
        <taxon>Pseudomonadota</taxon>
        <taxon>Gammaproteobacteria</taxon>
        <taxon>Cellvibrionales</taxon>
        <taxon>Spongiibacteraceae</taxon>
        <taxon>BD1-7 clade</taxon>
    </lineage>
</organism>
<evidence type="ECO:0000256" key="2">
    <source>
        <dbReference type="ARBA" id="ARBA00022679"/>
    </source>
</evidence>
<keyword evidence="3" id="KW-0012">Acyltransferase</keyword>
<evidence type="ECO:0000313" key="6">
    <source>
        <dbReference type="Proteomes" id="UP000004931"/>
    </source>
</evidence>